<dbReference type="EMBL" id="OX465080">
    <property type="protein sequence ID" value="CAI9278437.1"/>
    <property type="molecule type" value="Genomic_DNA"/>
</dbReference>
<protein>
    <submittedName>
        <fullName evidence="2">Uncharacterized protein</fullName>
    </submittedName>
</protein>
<reference evidence="2" key="1">
    <citation type="submission" date="2023-04" db="EMBL/GenBank/DDBJ databases">
        <authorList>
            <person name="Vijverberg K."/>
            <person name="Xiong W."/>
            <person name="Schranz E."/>
        </authorList>
    </citation>
    <scope>NUCLEOTIDE SEQUENCE</scope>
</reference>
<feature type="region of interest" description="Disordered" evidence="1">
    <location>
        <begin position="64"/>
        <end position="118"/>
    </location>
</feature>
<organism evidence="2 3">
    <name type="scientific">Lactuca saligna</name>
    <name type="common">Willowleaf lettuce</name>
    <dbReference type="NCBI Taxonomy" id="75948"/>
    <lineage>
        <taxon>Eukaryota</taxon>
        <taxon>Viridiplantae</taxon>
        <taxon>Streptophyta</taxon>
        <taxon>Embryophyta</taxon>
        <taxon>Tracheophyta</taxon>
        <taxon>Spermatophyta</taxon>
        <taxon>Magnoliopsida</taxon>
        <taxon>eudicotyledons</taxon>
        <taxon>Gunneridae</taxon>
        <taxon>Pentapetalae</taxon>
        <taxon>asterids</taxon>
        <taxon>campanulids</taxon>
        <taxon>Asterales</taxon>
        <taxon>Asteraceae</taxon>
        <taxon>Cichorioideae</taxon>
        <taxon>Cichorieae</taxon>
        <taxon>Lactucinae</taxon>
        <taxon>Lactuca</taxon>
    </lineage>
</organism>
<feature type="compositionally biased region" description="Basic and acidic residues" evidence="1">
    <location>
        <begin position="65"/>
        <end position="77"/>
    </location>
</feature>
<evidence type="ECO:0000313" key="3">
    <source>
        <dbReference type="Proteomes" id="UP001177003"/>
    </source>
</evidence>
<evidence type="ECO:0000256" key="1">
    <source>
        <dbReference type="SAM" id="MobiDB-lite"/>
    </source>
</evidence>
<sequence length="129" mass="14223">MRPTNDRNVTDDELLEEIIFEDESIFIGVLPIGTSINIFQKPSTSKAHFHLGFTSSLEASGENVAFEKNDVVPHPPEKTPICHQDSPTQEAPHDADKSKDVVDHKSESSTSDTGSYDENIADPFALLEL</sequence>
<evidence type="ECO:0000313" key="2">
    <source>
        <dbReference type="EMBL" id="CAI9278437.1"/>
    </source>
</evidence>
<gene>
    <name evidence="2" type="ORF">LSALG_LOCUS18303</name>
</gene>
<accession>A0AA35YR58</accession>
<proteinExistence type="predicted"/>
<dbReference type="AlphaFoldDB" id="A0AA35YR58"/>
<keyword evidence="3" id="KW-1185">Reference proteome</keyword>
<feature type="compositionally biased region" description="Basic and acidic residues" evidence="1">
    <location>
        <begin position="91"/>
        <end position="107"/>
    </location>
</feature>
<dbReference type="Proteomes" id="UP001177003">
    <property type="component" value="Chromosome 4"/>
</dbReference>
<name>A0AA35YR58_LACSI</name>